<proteinExistence type="predicted"/>
<protein>
    <submittedName>
        <fullName evidence="2">Uncharacterized protein</fullName>
    </submittedName>
</protein>
<feature type="compositionally biased region" description="Polar residues" evidence="1">
    <location>
        <begin position="43"/>
        <end position="56"/>
    </location>
</feature>
<dbReference type="AlphaFoldDB" id="A0AAX4ISB4"/>
<dbReference type="KEGG" id="cdet:87947547"/>
<dbReference type="EMBL" id="CP137311">
    <property type="protein sequence ID" value="WQF86033.1"/>
    <property type="molecule type" value="Genomic_DNA"/>
</dbReference>
<dbReference type="GeneID" id="87947547"/>
<dbReference type="Proteomes" id="UP001322277">
    <property type="component" value="Chromosome 7"/>
</dbReference>
<dbReference type="RefSeq" id="XP_062783254.1">
    <property type="nucleotide sequence ID" value="XM_062927203.1"/>
</dbReference>
<accession>A0AAX4ISB4</accession>
<keyword evidence="3" id="KW-1185">Reference proteome</keyword>
<organism evidence="2 3">
    <name type="scientific">Colletotrichum destructivum</name>
    <dbReference type="NCBI Taxonomy" id="34406"/>
    <lineage>
        <taxon>Eukaryota</taxon>
        <taxon>Fungi</taxon>
        <taxon>Dikarya</taxon>
        <taxon>Ascomycota</taxon>
        <taxon>Pezizomycotina</taxon>
        <taxon>Sordariomycetes</taxon>
        <taxon>Hypocreomycetidae</taxon>
        <taxon>Glomerellales</taxon>
        <taxon>Glomerellaceae</taxon>
        <taxon>Colletotrichum</taxon>
        <taxon>Colletotrichum destructivum species complex</taxon>
    </lineage>
</organism>
<sequence>MDTRSAHQIDLLSTIDVTDTCAAGQHRSSQTLAPGTRPPFPRTGSTIVPSSGQANLDANKKARRSGHGTGCTFHDRHSIRHPGSAPCDLPVCEGNGVRACWNPSHGRSWLPTSEGDSARAISTLHRSSQGRGYWLRCPAIASSPNCVSQRTVTQGSSVVFHRRALRPCNKSQQLTRPQAREQP</sequence>
<name>A0AAX4ISB4_9PEZI</name>
<gene>
    <name evidence="2" type="ORF">CDEST_11047</name>
</gene>
<evidence type="ECO:0000313" key="2">
    <source>
        <dbReference type="EMBL" id="WQF86033.1"/>
    </source>
</evidence>
<reference evidence="3" key="1">
    <citation type="journal article" date="2023" name="bioRxiv">
        <title>Complete genome of the Medicago anthracnose fungus, Colletotrichum destructivum, reveals a mini-chromosome-like region within a core chromosome.</title>
        <authorList>
            <person name="Lapalu N."/>
            <person name="Simon A."/>
            <person name="Lu A."/>
            <person name="Plaumann P.-L."/>
            <person name="Amselem J."/>
            <person name="Pigne S."/>
            <person name="Auger A."/>
            <person name="Koch C."/>
            <person name="Dallery J.-F."/>
            <person name="O'Connell R.J."/>
        </authorList>
    </citation>
    <scope>NUCLEOTIDE SEQUENCE [LARGE SCALE GENOMIC DNA]</scope>
    <source>
        <strain evidence="3">CBS 520.97</strain>
    </source>
</reference>
<feature type="region of interest" description="Disordered" evidence="1">
    <location>
        <begin position="23"/>
        <end position="70"/>
    </location>
</feature>
<evidence type="ECO:0000313" key="3">
    <source>
        <dbReference type="Proteomes" id="UP001322277"/>
    </source>
</evidence>
<evidence type="ECO:0000256" key="1">
    <source>
        <dbReference type="SAM" id="MobiDB-lite"/>
    </source>
</evidence>